<dbReference type="CDD" id="cd07377">
    <property type="entry name" value="WHTH_GntR"/>
    <property type="match status" value="1"/>
</dbReference>
<dbReference type="InterPro" id="IPR036390">
    <property type="entry name" value="WH_DNA-bd_sf"/>
</dbReference>
<dbReference type="InterPro" id="IPR011711">
    <property type="entry name" value="GntR_C"/>
</dbReference>
<evidence type="ECO:0000256" key="3">
    <source>
        <dbReference type="ARBA" id="ARBA00023163"/>
    </source>
</evidence>
<sequence length="222" mass="23828">MPQVNRSSMAEQAAEILLDRVRSGEWELGQKLPGEVALAGQMGVGRSTAREAIRILAGKGVLASRQGSGVFLTALDAREEWDAVLARAEILSVIEARTAIETEAARLAAARRTPAELRAVRRALADRAARREGLEDHVDADTAFHRSIVLAAGNPVLTGMFDSFTPRMREAMVEMLRRRGGFGGDADQQAHADLVEAVAAKDPETAARLSREHLETLAAGLG</sequence>
<keyword evidence="3" id="KW-0804">Transcription</keyword>
<keyword evidence="2" id="KW-0238">DNA-binding</keyword>
<dbReference type="InterPro" id="IPR008920">
    <property type="entry name" value="TF_FadR/GntR_C"/>
</dbReference>
<evidence type="ECO:0000313" key="5">
    <source>
        <dbReference type="EMBL" id="HCT14654.1"/>
    </source>
</evidence>
<dbReference type="Gene3D" id="1.10.10.10">
    <property type="entry name" value="Winged helix-like DNA-binding domain superfamily/Winged helix DNA-binding domain"/>
    <property type="match status" value="1"/>
</dbReference>
<dbReference type="PANTHER" id="PTHR43537">
    <property type="entry name" value="TRANSCRIPTIONAL REGULATOR, GNTR FAMILY"/>
    <property type="match status" value="1"/>
</dbReference>
<dbReference type="GO" id="GO:0003700">
    <property type="term" value="F:DNA-binding transcription factor activity"/>
    <property type="evidence" value="ECO:0007669"/>
    <property type="project" value="InterPro"/>
</dbReference>
<proteinExistence type="predicted"/>
<dbReference type="Proteomes" id="UP000261739">
    <property type="component" value="Unassembled WGS sequence"/>
</dbReference>
<evidence type="ECO:0000256" key="2">
    <source>
        <dbReference type="ARBA" id="ARBA00023125"/>
    </source>
</evidence>
<dbReference type="EMBL" id="DQID01000198">
    <property type="protein sequence ID" value="HCT14654.1"/>
    <property type="molecule type" value="Genomic_DNA"/>
</dbReference>
<keyword evidence="1" id="KW-0805">Transcription regulation</keyword>
<accession>A0A3D4SZF0</accession>
<name>A0A3D4SZF0_9CORY</name>
<evidence type="ECO:0000313" key="6">
    <source>
        <dbReference type="Proteomes" id="UP000261739"/>
    </source>
</evidence>
<evidence type="ECO:0000256" key="1">
    <source>
        <dbReference type="ARBA" id="ARBA00023015"/>
    </source>
</evidence>
<dbReference type="SMART" id="SM00345">
    <property type="entry name" value="HTH_GNTR"/>
    <property type="match status" value="1"/>
</dbReference>
<organism evidence="5 6">
    <name type="scientific">Corynebacterium nuruki</name>
    <dbReference type="NCBI Taxonomy" id="1032851"/>
    <lineage>
        <taxon>Bacteria</taxon>
        <taxon>Bacillati</taxon>
        <taxon>Actinomycetota</taxon>
        <taxon>Actinomycetes</taxon>
        <taxon>Mycobacteriales</taxon>
        <taxon>Corynebacteriaceae</taxon>
        <taxon>Corynebacterium</taxon>
    </lineage>
</organism>
<dbReference type="InterPro" id="IPR036388">
    <property type="entry name" value="WH-like_DNA-bd_sf"/>
</dbReference>
<dbReference type="SMART" id="SM00895">
    <property type="entry name" value="FCD"/>
    <property type="match status" value="1"/>
</dbReference>
<dbReference type="PRINTS" id="PR00035">
    <property type="entry name" value="HTHGNTR"/>
</dbReference>
<dbReference type="PANTHER" id="PTHR43537:SF5">
    <property type="entry name" value="UXU OPERON TRANSCRIPTIONAL REGULATOR"/>
    <property type="match status" value="1"/>
</dbReference>
<evidence type="ECO:0000259" key="4">
    <source>
        <dbReference type="PROSITE" id="PS50949"/>
    </source>
</evidence>
<dbReference type="Pfam" id="PF00392">
    <property type="entry name" value="GntR"/>
    <property type="match status" value="1"/>
</dbReference>
<dbReference type="AlphaFoldDB" id="A0A3D4SZF0"/>
<gene>
    <name evidence="5" type="ORF">DIW82_07655</name>
</gene>
<reference evidence="5 6" key="1">
    <citation type="journal article" date="2018" name="Nat. Biotechnol.">
        <title>A standardized bacterial taxonomy based on genome phylogeny substantially revises the tree of life.</title>
        <authorList>
            <person name="Parks D.H."/>
            <person name="Chuvochina M."/>
            <person name="Waite D.W."/>
            <person name="Rinke C."/>
            <person name="Skarshewski A."/>
            <person name="Chaumeil P.A."/>
            <person name="Hugenholtz P."/>
        </authorList>
    </citation>
    <scope>NUCLEOTIDE SEQUENCE [LARGE SCALE GENOMIC DNA]</scope>
    <source>
        <strain evidence="5">UBA11247</strain>
    </source>
</reference>
<dbReference type="SUPFAM" id="SSF48008">
    <property type="entry name" value="GntR ligand-binding domain-like"/>
    <property type="match status" value="1"/>
</dbReference>
<dbReference type="STRING" id="863239.GCA_000213935_02119"/>
<dbReference type="Gene3D" id="1.20.120.530">
    <property type="entry name" value="GntR ligand-binding domain-like"/>
    <property type="match status" value="1"/>
</dbReference>
<dbReference type="GO" id="GO:0003677">
    <property type="term" value="F:DNA binding"/>
    <property type="evidence" value="ECO:0007669"/>
    <property type="project" value="UniProtKB-KW"/>
</dbReference>
<feature type="domain" description="HTH gntR-type" evidence="4">
    <location>
        <begin position="7"/>
        <end position="75"/>
    </location>
</feature>
<dbReference type="SUPFAM" id="SSF46785">
    <property type="entry name" value="Winged helix' DNA-binding domain"/>
    <property type="match status" value="1"/>
</dbReference>
<protein>
    <submittedName>
        <fullName evidence="5">FadR family transcriptional regulator</fullName>
    </submittedName>
</protein>
<dbReference type="PROSITE" id="PS50949">
    <property type="entry name" value="HTH_GNTR"/>
    <property type="match status" value="1"/>
</dbReference>
<dbReference type="InterPro" id="IPR000524">
    <property type="entry name" value="Tscrpt_reg_HTH_GntR"/>
</dbReference>
<dbReference type="Pfam" id="PF07729">
    <property type="entry name" value="FCD"/>
    <property type="match status" value="1"/>
</dbReference>
<comment type="caution">
    <text evidence="5">The sequence shown here is derived from an EMBL/GenBank/DDBJ whole genome shotgun (WGS) entry which is preliminary data.</text>
</comment>